<name>A0A4P9VTK6_9FUNG</name>
<dbReference type="EMBL" id="ML001990">
    <property type="protein sequence ID" value="RKO82859.1"/>
    <property type="molecule type" value="Genomic_DNA"/>
</dbReference>
<evidence type="ECO:0000256" key="4">
    <source>
        <dbReference type="ARBA" id="ARBA00022776"/>
    </source>
</evidence>
<evidence type="ECO:0000256" key="9">
    <source>
        <dbReference type="RuleBase" id="RU367150"/>
    </source>
</evidence>
<evidence type="ECO:0000256" key="5">
    <source>
        <dbReference type="ARBA" id="ARBA00022838"/>
    </source>
</evidence>
<keyword evidence="7 9" id="KW-0131">Cell cycle</keyword>
<proteinExistence type="inferred from homology"/>
<evidence type="ECO:0000256" key="11">
    <source>
        <dbReference type="SAM" id="MobiDB-lite"/>
    </source>
</evidence>
<feature type="compositionally biased region" description="Low complexity" evidence="11">
    <location>
        <begin position="44"/>
        <end position="58"/>
    </location>
</feature>
<evidence type="ECO:0000256" key="6">
    <source>
        <dbReference type="ARBA" id="ARBA00023054"/>
    </source>
</evidence>
<dbReference type="FunFam" id="3.30.457.50:FF:000001">
    <property type="entry name" value="Probable kinetochore protein spc25"/>
    <property type="match status" value="1"/>
</dbReference>
<dbReference type="SUPFAM" id="SSF69989">
    <property type="entry name" value="C-terminal domain of PLC-beta"/>
    <property type="match status" value="1"/>
</dbReference>
<dbReference type="AlphaFoldDB" id="A0A4P9VTK6"/>
<comment type="subcellular location">
    <subcellularLocation>
        <location evidence="9">Nucleus</location>
    </subcellularLocation>
    <subcellularLocation>
        <location evidence="9">Chromosome</location>
        <location evidence="9">Centromere</location>
        <location evidence="9">Kinetochore</location>
    </subcellularLocation>
</comment>
<feature type="domain" description="Chromosome segregation protein Spc25 C-terminal" evidence="12">
    <location>
        <begin position="215"/>
        <end position="282"/>
    </location>
</feature>
<organism evidence="13 14">
    <name type="scientific">Blyttiomyces helicus</name>
    <dbReference type="NCBI Taxonomy" id="388810"/>
    <lineage>
        <taxon>Eukaryota</taxon>
        <taxon>Fungi</taxon>
        <taxon>Fungi incertae sedis</taxon>
        <taxon>Chytridiomycota</taxon>
        <taxon>Chytridiomycota incertae sedis</taxon>
        <taxon>Chytridiomycetes</taxon>
        <taxon>Chytridiomycetes incertae sedis</taxon>
        <taxon>Blyttiomyces</taxon>
    </lineage>
</organism>
<feature type="compositionally biased region" description="Polar residues" evidence="11">
    <location>
        <begin position="1"/>
        <end position="25"/>
    </location>
</feature>
<feature type="region of interest" description="Disordered" evidence="11">
    <location>
        <begin position="1"/>
        <end position="67"/>
    </location>
</feature>
<dbReference type="GO" id="GO:0005634">
    <property type="term" value="C:nucleus"/>
    <property type="evidence" value="ECO:0007669"/>
    <property type="project" value="UniProtKB-SubCell"/>
</dbReference>
<dbReference type="Pfam" id="PF08234">
    <property type="entry name" value="Spindle_Spc25"/>
    <property type="match status" value="1"/>
</dbReference>
<dbReference type="PANTHER" id="PTHR14281">
    <property type="entry name" value="KINETOCHORE PROTEIN SPC25-RELATED"/>
    <property type="match status" value="1"/>
</dbReference>
<evidence type="ECO:0000313" key="13">
    <source>
        <dbReference type="EMBL" id="RKO82859.1"/>
    </source>
</evidence>
<dbReference type="GO" id="GO:0007059">
    <property type="term" value="P:chromosome segregation"/>
    <property type="evidence" value="ECO:0007669"/>
    <property type="project" value="InterPro"/>
</dbReference>
<dbReference type="InterPro" id="IPR013255">
    <property type="entry name" value="Spc25_C"/>
</dbReference>
<dbReference type="GO" id="GO:0051301">
    <property type="term" value="P:cell division"/>
    <property type="evidence" value="ECO:0007669"/>
    <property type="project" value="UniProtKB-UniRule"/>
</dbReference>
<gene>
    <name evidence="13" type="ORF">BDK51DRAFT_27414</name>
</gene>
<keyword evidence="14" id="KW-1185">Reference proteome</keyword>
<dbReference type="Proteomes" id="UP000269721">
    <property type="component" value="Unassembled WGS sequence"/>
</dbReference>
<evidence type="ECO:0000259" key="12">
    <source>
        <dbReference type="Pfam" id="PF08234"/>
    </source>
</evidence>
<sequence length="290" mass="33243">MLSSDPPSSRAFSTRQSLAPARQQSLAPPAIAATPRAAPPPAPALSAPTSPSARSSDPGTETIPSTIPLDKMHRSCVEFQARFDEWFAMKKRALAEDKAAHLKKCHEIKETQAQLKKQIELQNAKVLELQITCEKEGEEVAAANSEREELKLSSEERVEQKMELLAQRRELARELHRRKEELQRKRQAQLDKHNELEPELQGFVQHLALELKCPEPDVVQFIFTHVNERNWEKEYSFSVDFSTRTYRVTSCVPILPNLDRLLAWVNTSRDFYSFLKEMRKEFAEYAKSES</sequence>
<comment type="similarity">
    <text evidence="1 9">Belongs to the SPC25 family.</text>
</comment>
<dbReference type="OrthoDB" id="6353017at2759"/>
<keyword evidence="6 10" id="KW-0175">Coiled coil</keyword>
<comment type="function">
    <text evidence="9">Acts as a component of the essential kinetochore-associated NDC80 complex, which is required for chromosome segregation and spindle checkpoint activity.</text>
</comment>
<keyword evidence="8 9" id="KW-0137">Centromere</keyword>
<comment type="subunit">
    <text evidence="9">Component of the NDC80 complex.</text>
</comment>
<dbReference type="GO" id="GO:0031262">
    <property type="term" value="C:Ndc80 complex"/>
    <property type="evidence" value="ECO:0007669"/>
    <property type="project" value="InterPro"/>
</dbReference>
<keyword evidence="3 9" id="KW-0132">Cell division</keyword>
<feature type="coiled-coil region" evidence="10">
    <location>
        <begin position="133"/>
        <end position="192"/>
    </location>
</feature>
<evidence type="ECO:0000256" key="1">
    <source>
        <dbReference type="ARBA" id="ARBA00006379"/>
    </source>
</evidence>
<evidence type="ECO:0000313" key="14">
    <source>
        <dbReference type="Proteomes" id="UP000269721"/>
    </source>
</evidence>
<protein>
    <recommendedName>
        <fullName evidence="9">Kinetochore protein SPC25</fullName>
    </recommendedName>
</protein>
<evidence type="ECO:0000256" key="7">
    <source>
        <dbReference type="ARBA" id="ARBA00023306"/>
    </source>
</evidence>
<evidence type="ECO:0000256" key="3">
    <source>
        <dbReference type="ARBA" id="ARBA00022618"/>
    </source>
</evidence>
<keyword evidence="4 9" id="KW-0498">Mitosis</keyword>
<accession>A0A4P9VTK6</accession>
<evidence type="ECO:0000256" key="10">
    <source>
        <dbReference type="SAM" id="Coils"/>
    </source>
</evidence>
<feature type="compositionally biased region" description="Low complexity" evidence="11">
    <location>
        <begin position="26"/>
        <end position="36"/>
    </location>
</feature>
<keyword evidence="5 9" id="KW-0995">Kinetochore</keyword>
<evidence type="ECO:0000256" key="8">
    <source>
        <dbReference type="ARBA" id="ARBA00023328"/>
    </source>
</evidence>
<dbReference type="CDD" id="cd23784">
    <property type="entry name" value="RWD_Spc25"/>
    <property type="match status" value="1"/>
</dbReference>
<dbReference type="InterPro" id="IPR045143">
    <property type="entry name" value="Spc25"/>
</dbReference>
<keyword evidence="2 9" id="KW-0158">Chromosome</keyword>
<evidence type="ECO:0000256" key="2">
    <source>
        <dbReference type="ARBA" id="ARBA00022454"/>
    </source>
</evidence>
<keyword evidence="9" id="KW-0539">Nucleus</keyword>
<dbReference type="PANTHER" id="PTHR14281:SF0">
    <property type="entry name" value="KINETOCHORE PROTEIN SPC25"/>
    <property type="match status" value="1"/>
</dbReference>
<reference evidence="14" key="1">
    <citation type="journal article" date="2018" name="Nat. Microbiol.">
        <title>Leveraging single-cell genomics to expand the fungal tree of life.</title>
        <authorList>
            <person name="Ahrendt S.R."/>
            <person name="Quandt C.A."/>
            <person name="Ciobanu D."/>
            <person name="Clum A."/>
            <person name="Salamov A."/>
            <person name="Andreopoulos B."/>
            <person name="Cheng J.F."/>
            <person name="Woyke T."/>
            <person name="Pelin A."/>
            <person name="Henrissat B."/>
            <person name="Reynolds N.K."/>
            <person name="Benny G.L."/>
            <person name="Smith M.E."/>
            <person name="James T.Y."/>
            <person name="Grigoriev I.V."/>
        </authorList>
    </citation>
    <scope>NUCLEOTIDE SEQUENCE [LARGE SCALE GENOMIC DNA]</scope>
</reference>
<dbReference type="Gene3D" id="3.30.457.50">
    <property type="entry name" value="Chromosome segregation protein Spc25"/>
    <property type="match status" value="1"/>
</dbReference>